<reference evidence="2 3" key="1">
    <citation type="submission" date="2018-06" db="EMBL/GenBank/DDBJ databases">
        <title>Genomic Encyclopedia of Type Strains, Phase IV (KMG-IV): sequencing the most valuable type-strain genomes for metagenomic binning, comparative biology and taxonomic classification.</title>
        <authorList>
            <person name="Goeker M."/>
        </authorList>
    </citation>
    <scope>NUCLEOTIDE SEQUENCE [LARGE SCALE GENOMIC DNA]</scope>
    <source>
        <strain evidence="2 3">DSM 15140</strain>
    </source>
</reference>
<evidence type="ECO:0000313" key="2">
    <source>
        <dbReference type="EMBL" id="RBO99938.1"/>
    </source>
</evidence>
<keyword evidence="1" id="KW-1133">Transmembrane helix</keyword>
<accession>A0A366EEU5</accession>
<evidence type="ECO:0000256" key="1">
    <source>
        <dbReference type="SAM" id="Phobius"/>
    </source>
</evidence>
<keyword evidence="1" id="KW-0812">Transmembrane</keyword>
<comment type="caution">
    <text evidence="2">The sequence shown here is derived from an EMBL/GenBank/DDBJ whole genome shotgun (WGS) entry which is preliminary data.</text>
</comment>
<keyword evidence="1" id="KW-0472">Membrane</keyword>
<proteinExistence type="predicted"/>
<gene>
    <name evidence="2" type="ORF">DES48_103266</name>
</gene>
<evidence type="ECO:0000313" key="3">
    <source>
        <dbReference type="Proteomes" id="UP000252254"/>
    </source>
</evidence>
<name>A0A366EEU5_9BACI</name>
<dbReference type="Proteomes" id="UP000252254">
    <property type="component" value="Unassembled WGS sequence"/>
</dbReference>
<dbReference type="AlphaFoldDB" id="A0A366EEU5"/>
<dbReference type="EMBL" id="QNRI01000003">
    <property type="protein sequence ID" value="RBO99938.1"/>
    <property type="molecule type" value="Genomic_DNA"/>
</dbReference>
<keyword evidence="3" id="KW-1185">Reference proteome</keyword>
<feature type="transmembrane region" description="Helical" evidence="1">
    <location>
        <begin position="7"/>
        <end position="28"/>
    </location>
</feature>
<sequence length="84" mass="9497">MSLKKIFYLFGFIYLGSWLFHFLTHLGYYDSKYLLTGASFVVVSTLLFFGVVYLFYKKDSSNKIVHGLLVLTSLASIVTAVVLA</sequence>
<dbReference type="RefSeq" id="WP_113868122.1">
    <property type="nucleotide sequence ID" value="NZ_BAABQN010000004.1"/>
</dbReference>
<feature type="transmembrane region" description="Helical" evidence="1">
    <location>
        <begin position="63"/>
        <end position="83"/>
    </location>
</feature>
<organism evidence="2 3">
    <name type="scientific">Paraliobacillus ryukyuensis</name>
    <dbReference type="NCBI Taxonomy" id="200904"/>
    <lineage>
        <taxon>Bacteria</taxon>
        <taxon>Bacillati</taxon>
        <taxon>Bacillota</taxon>
        <taxon>Bacilli</taxon>
        <taxon>Bacillales</taxon>
        <taxon>Bacillaceae</taxon>
        <taxon>Paraliobacillus</taxon>
    </lineage>
</organism>
<feature type="transmembrane region" description="Helical" evidence="1">
    <location>
        <begin position="34"/>
        <end position="56"/>
    </location>
</feature>
<protein>
    <submittedName>
        <fullName evidence="2">Uncharacterized protein</fullName>
    </submittedName>
</protein>